<reference evidence="2 3" key="1">
    <citation type="submission" date="2023-11" db="EMBL/GenBank/DDBJ databases">
        <title>Peredibacter starrii A3.12.</title>
        <authorList>
            <person name="Mitchell R.J."/>
        </authorList>
    </citation>
    <scope>NUCLEOTIDE SEQUENCE [LARGE SCALE GENOMIC DNA]</scope>
    <source>
        <strain evidence="2 3">A3.12</strain>
    </source>
</reference>
<keyword evidence="1" id="KW-0812">Transmembrane</keyword>
<feature type="transmembrane region" description="Helical" evidence="1">
    <location>
        <begin position="39"/>
        <end position="58"/>
    </location>
</feature>
<name>A0AAX4HLG5_9BACT</name>
<protein>
    <recommendedName>
        <fullName evidence="4">CXXC-20-CXXC protein</fullName>
    </recommendedName>
</protein>
<keyword evidence="1" id="KW-0472">Membrane</keyword>
<gene>
    <name evidence="2" type="ORF">SOO65_15695</name>
</gene>
<feature type="transmembrane region" description="Helical" evidence="1">
    <location>
        <begin position="64"/>
        <end position="85"/>
    </location>
</feature>
<evidence type="ECO:0000313" key="2">
    <source>
        <dbReference type="EMBL" id="WPU64137.1"/>
    </source>
</evidence>
<dbReference type="AlphaFoldDB" id="A0AAX4HLG5"/>
<proteinExistence type="predicted"/>
<evidence type="ECO:0000313" key="3">
    <source>
        <dbReference type="Proteomes" id="UP001324634"/>
    </source>
</evidence>
<evidence type="ECO:0000256" key="1">
    <source>
        <dbReference type="SAM" id="Phobius"/>
    </source>
</evidence>
<dbReference type="EMBL" id="CP139487">
    <property type="protein sequence ID" value="WPU64137.1"/>
    <property type="molecule type" value="Genomic_DNA"/>
</dbReference>
<dbReference type="RefSeq" id="WP_321392339.1">
    <property type="nucleotide sequence ID" value="NZ_CP139487.1"/>
</dbReference>
<keyword evidence="1" id="KW-1133">Transmembrane helix</keyword>
<sequence>MNKHCPQCQSEYVFKWSDLFKREFKCSCGATLKMNYNKYFITLYLLSSFIVPFVLFHLVVSHSILSVFVNTFCILAVGYLGGMYFGRLTQ</sequence>
<evidence type="ECO:0008006" key="4">
    <source>
        <dbReference type="Google" id="ProtNLM"/>
    </source>
</evidence>
<keyword evidence="3" id="KW-1185">Reference proteome</keyword>
<accession>A0AAX4HLG5</accession>
<dbReference type="Proteomes" id="UP001324634">
    <property type="component" value="Chromosome"/>
</dbReference>
<organism evidence="2 3">
    <name type="scientific">Peredibacter starrii</name>
    <dbReference type="NCBI Taxonomy" id="28202"/>
    <lineage>
        <taxon>Bacteria</taxon>
        <taxon>Pseudomonadati</taxon>
        <taxon>Bdellovibrionota</taxon>
        <taxon>Bacteriovoracia</taxon>
        <taxon>Bacteriovoracales</taxon>
        <taxon>Bacteriovoracaceae</taxon>
        <taxon>Peredibacter</taxon>
    </lineage>
</organism>
<dbReference type="KEGG" id="psti:SOO65_15695"/>